<dbReference type="AlphaFoldDB" id="A0A915KK36"/>
<organism evidence="1 2">
    <name type="scientific">Romanomermis culicivorax</name>
    <name type="common">Nematode worm</name>
    <dbReference type="NCBI Taxonomy" id="13658"/>
    <lineage>
        <taxon>Eukaryota</taxon>
        <taxon>Metazoa</taxon>
        <taxon>Ecdysozoa</taxon>
        <taxon>Nematoda</taxon>
        <taxon>Enoplea</taxon>
        <taxon>Dorylaimia</taxon>
        <taxon>Mermithida</taxon>
        <taxon>Mermithoidea</taxon>
        <taxon>Mermithidae</taxon>
        <taxon>Romanomermis</taxon>
    </lineage>
</organism>
<name>A0A915KK36_ROMCU</name>
<proteinExistence type="predicted"/>
<keyword evidence="1" id="KW-1185">Reference proteome</keyword>
<dbReference type="Proteomes" id="UP000887565">
    <property type="component" value="Unplaced"/>
</dbReference>
<sequence length="84" mass="10265">MWCYQGQQRCGYWDLTSLDEHSSLSPTERFVPPRWTRSCWTVNRGCWQWMPSAGLWRKPVAMWGPQQLLQRHHQQGRQEPKHWR</sequence>
<evidence type="ECO:0000313" key="1">
    <source>
        <dbReference type="Proteomes" id="UP000887565"/>
    </source>
</evidence>
<evidence type="ECO:0000313" key="2">
    <source>
        <dbReference type="WBParaSite" id="nRc.2.0.1.t38214-RA"/>
    </source>
</evidence>
<reference evidence="2" key="1">
    <citation type="submission" date="2022-11" db="UniProtKB">
        <authorList>
            <consortium name="WormBaseParasite"/>
        </authorList>
    </citation>
    <scope>IDENTIFICATION</scope>
</reference>
<protein>
    <submittedName>
        <fullName evidence="2">Uncharacterized protein</fullName>
    </submittedName>
</protein>
<accession>A0A915KK36</accession>
<dbReference type="WBParaSite" id="nRc.2.0.1.t38214-RA">
    <property type="protein sequence ID" value="nRc.2.0.1.t38214-RA"/>
    <property type="gene ID" value="nRc.2.0.1.g38214"/>
</dbReference>